<dbReference type="GO" id="GO:0004674">
    <property type="term" value="F:protein serine/threonine kinase activity"/>
    <property type="evidence" value="ECO:0007669"/>
    <property type="project" value="UniProtKB-KW"/>
</dbReference>
<dbReference type="InterPro" id="IPR017441">
    <property type="entry name" value="Protein_kinase_ATP_BS"/>
</dbReference>
<dbReference type="InterPro" id="IPR008271">
    <property type="entry name" value="Ser/Thr_kinase_AS"/>
</dbReference>
<dbReference type="PROSITE" id="PS50011">
    <property type="entry name" value="PROTEIN_KINASE_DOM"/>
    <property type="match status" value="1"/>
</dbReference>
<evidence type="ECO:0000256" key="7">
    <source>
        <dbReference type="ARBA" id="ARBA00022777"/>
    </source>
</evidence>
<keyword evidence="4 12" id="KW-0723">Serine/threonine-protein kinase</keyword>
<feature type="compositionally biased region" description="Polar residues" evidence="13">
    <location>
        <begin position="15"/>
        <end position="47"/>
    </location>
</feature>
<comment type="subcellular location">
    <subcellularLocation>
        <location evidence="1">Cell membrane</location>
    </subcellularLocation>
</comment>
<evidence type="ECO:0000256" key="6">
    <source>
        <dbReference type="ARBA" id="ARBA00022741"/>
    </source>
</evidence>
<dbReference type="Pfam" id="PF07714">
    <property type="entry name" value="PK_Tyr_Ser-Thr"/>
    <property type="match status" value="1"/>
</dbReference>
<keyword evidence="16" id="KW-1185">Reference proteome</keyword>
<gene>
    <name evidence="15" type="ORF">RND81_09G140400</name>
</gene>
<proteinExistence type="inferred from homology"/>
<dbReference type="PROSITE" id="PS00108">
    <property type="entry name" value="PROTEIN_KINASE_ST"/>
    <property type="match status" value="1"/>
</dbReference>
<feature type="binding site" evidence="11">
    <location>
        <position position="118"/>
    </location>
    <ligand>
        <name>ATP</name>
        <dbReference type="ChEBI" id="CHEBI:30616"/>
    </ligand>
</feature>
<dbReference type="InterPro" id="IPR011009">
    <property type="entry name" value="Kinase-like_dom_sf"/>
</dbReference>
<dbReference type="InterPro" id="IPR001245">
    <property type="entry name" value="Ser-Thr/Tyr_kinase_cat_dom"/>
</dbReference>
<feature type="domain" description="Protein kinase" evidence="14">
    <location>
        <begin position="81"/>
        <end position="364"/>
    </location>
</feature>
<evidence type="ECO:0000256" key="11">
    <source>
        <dbReference type="PROSITE-ProRule" id="PRU10141"/>
    </source>
</evidence>
<dbReference type="PANTHER" id="PTHR45621">
    <property type="entry name" value="OS01G0588500 PROTEIN-RELATED"/>
    <property type="match status" value="1"/>
</dbReference>
<reference evidence="15" key="1">
    <citation type="submission" date="2024-03" db="EMBL/GenBank/DDBJ databases">
        <title>WGS assembly of Saponaria officinalis var. Norfolk2.</title>
        <authorList>
            <person name="Jenkins J."/>
            <person name="Shu S."/>
            <person name="Grimwood J."/>
            <person name="Barry K."/>
            <person name="Goodstein D."/>
            <person name="Schmutz J."/>
            <person name="Leebens-Mack J."/>
            <person name="Osbourn A."/>
        </authorList>
    </citation>
    <scope>NUCLEOTIDE SEQUENCE [LARGE SCALE GENOMIC DNA]</scope>
    <source>
        <strain evidence="15">JIC</strain>
    </source>
</reference>
<feature type="region of interest" description="Disordered" evidence="13">
    <location>
        <begin position="367"/>
        <end position="405"/>
    </location>
</feature>
<comment type="catalytic activity">
    <reaction evidence="10">
        <text>L-seryl-[protein] + ATP = O-phospho-L-seryl-[protein] + ADP + H(+)</text>
        <dbReference type="Rhea" id="RHEA:17989"/>
        <dbReference type="Rhea" id="RHEA-COMP:9863"/>
        <dbReference type="Rhea" id="RHEA-COMP:11604"/>
        <dbReference type="ChEBI" id="CHEBI:15378"/>
        <dbReference type="ChEBI" id="CHEBI:29999"/>
        <dbReference type="ChEBI" id="CHEBI:30616"/>
        <dbReference type="ChEBI" id="CHEBI:83421"/>
        <dbReference type="ChEBI" id="CHEBI:456216"/>
        <dbReference type="EC" id="2.7.11.1"/>
    </reaction>
</comment>
<dbReference type="PROSITE" id="PS00107">
    <property type="entry name" value="PROTEIN_KINASE_ATP"/>
    <property type="match status" value="1"/>
</dbReference>
<dbReference type="GO" id="GO:0005524">
    <property type="term" value="F:ATP binding"/>
    <property type="evidence" value="ECO:0007669"/>
    <property type="project" value="UniProtKB-UniRule"/>
</dbReference>
<evidence type="ECO:0000256" key="4">
    <source>
        <dbReference type="ARBA" id="ARBA00022527"/>
    </source>
</evidence>
<dbReference type="EC" id="2.7.11.1" evidence="2"/>
<evidence type="ECO:0000256" key="2">
    <source>
        <dbReference type="ARBA" id="ARBA00012513"/>
    </source>
</evidence>
<dbReference type="SUPFAM" id="SSF56112">
    <property type="entry name" value="Protein kinase-like (PK-like)"/>
    <property type="match status" value="1"/>
</dbReference>
<keyword evidence="6 11" id="KW-0547">Nucleotide-binding</keyword>
<keyword evidence="8 11" id="KW-0067">ATP-binding</keyword>
<name>A0AAW1IMN1_SAPOF</name>
<keyword evidence="3" id="KW-0472">Membrane</keyword>
<feature type="region of interest" description="Disordered" evidence="13">
    <location>
        <begin position="15"/>
        <end position="50"/>
    </location>
</feature>
<accession>A0AAW1IMN1</accession>
<dbReference type="Proteomes" id="UP001443914">
    <property type="component" value="Unassembled WGS sequence"/>
</dbReference>
<evidence type="ECO:0000256" key="1">
    <source>
        <dbReference type="ARBA" id="ARBA00004236"/>
    </source>
</evidence>
<evidence type="ECO:0000256" key="8">
    <source>
        <dbReference type="ARBA" id="ARBA00022840"/>
    </source>
</evidence>
<evidence type="ECO:0000256" key="5">
    <source>
        <dbReference type="ARBA" id="ARBA00022679"/>
    </source>
</evidence>
<dbReference type="AlphaFoldDB" id="A0AAW1IMN1"/>
<evidence type="ECO:0000313" key="15">
    <source>
        <dbReference type="EMBL" id="KAK9690605.1"/>
    </source>
</evidence>
<dbReference type="SMART" id="SM00220">
    <property type="entry name" value="S_TKc"/>
    <property type="match status" value="1"/>
</dbReference>
<dbReference type="InterPro" id="IPR000719">
    <property type="entry name" value="Prot_kinase_dom"/>
</dbReference>
<dbReference type="FunFam" id="3.30.200.20:FF:000228">
    <property type="entry name" value="Serine/threonine-protein kinase BIK1"/>
    <property type="match status" value="1"/>
</dbReference>
<dbReference type="EMBL" id="JBDFQZ010000009">
    <property type="protein sequence ID" value="KAK9690605.1"/>
    <property type="molecule type" value="Genomic_DNA"/>
</dbReference>
<evidence type="ECO:0000256" key="12">
    <source>
        <dbReference type="RuleBase" id="RU000304"/>
    </source>
</evidence>
<sequence length="405" mass="44720">MGNCWDFPAKKQLTPETTGVLSSDRSLPSRTTSVTGSSDMSSKSRFSPLSGYDVSPNGEILPAPNLREFSFQELKTATRNFKGDNLLGEGGFGKVYKGWLESKISSKSNSGLVVAIKKLNSESLQGFEEWQAEVNFLGRLSHPNLVKLLGYCWEDKELLLIYEFMQRGSLENHLFGRGSTVQPLPWGLRLKIAIGAARGFAFLHSSDDRVIYRDVKASNILLDGNYDAKISDFGLAKLGPSTSQSHVTTRVMGTYGYAAPEYVATGHLYIKSDVYSFGVVIVELLTGLRALDTARPSGRHSLTDWIKPYLADKRKLKTVMDSRLQGRYPSKAAVATADLAFKCLAQEPRARPSMQEVLDNLVKIAAMDEKPKPPPRRTSTGNAIRPHGHHRPNGIRSNPNSLQSR</sequence>
<dbReference type="CDD" id="cd14066">
    <property type="entry name" value="STKc_IRAK"/>
    <property type="match status" value="1"/>
</dbReference>
<evidence type="ECO:0000259" key="14">
    <source>
        <dbReference type="PROSITE" id="PS50011"/>
    </source>
</evidence>
<dbReference type="GO" id="GO:0005886">
    <property type="term" value="C:plasma membrane"/>
    <property type="evidence" value="ECO:0007669"/>
    <property type="project" value="UniProtKB-SubCell"/>
</dbReference>
<keyword evidence="5" id="KW-0808">Transferase</keyword>
<dbReference type="Gene3D" id="1.10.510.10">
    <property type="entry name" value="Transferase(Phosphotransferase) domain 1"/>
    <property type="match status" value="1"/>
</dbReference>
<protein>
    <recommendedName>
        <fullName evidence="2">non-specific serine/threonine protein kinase</fullName>
        <ecNumber evidence="2">2.7.11.1</ecNumber>
    </recommendedName>
</protein>
<evidence type="ECO:0000256" key="10">
    <source>
        <dbReference type="ARBA" id="ARBA00048679"/>
    </source>
</evidence>
<organism evidence="15 16">
    <name type="scientific">Saponaria officinalis</name>
    <name type="common">Common soapwort</name>
    <name type="synonym">Lychnis saponaria</name>
    <dbReference type="NCBI Taxonomy" id="3572"/>
    <lineage>
        <taxon>Eukaryota</taxon>
        <taxon>Viridiplantae</taxon>
        <taxon>Streptophyta</taxon>
        <taxon>Embryophyta</taxon>
        <taxon>Tracheophyta</taxon>
        <taxon>Spermatophyta</taxon>
        <taxon>Magnoliopsida</taxon>
        <taxon>eudicotyledons</taxon>
        <taxon>Gunneridae</taxon>
        <taxon>Pentapetalae</taxon>
        <taxon>Caryophyllales</taxon>
        <taxon>Caryophyllaceae</taxon>
        <taxon>Caryophylleae</taxon>
        <taxon>Saponaria</taxon>
    </lineage>
</organism>
<dbReference type="InterPro" id="IPR050823">
    <property type="entry name" value="Plant_Ser_Thr_Prot_Kinase"/>
</dbReference>
<comment type="similarity">
    <text evidence="12">Belongs to the protein kinase superfamily.</text>
</comment>
<evidence type="ECO:0000313" key="16">
    <source>
        <dbReference type="Proteomes" id="UP001443914"/>
    </source>
</evidence>
<comment type="caution">
    <text evidence="15">The sequence shown here is derived from an EMBL/GenBank/DDBJ whole genome shotgun (WGS) entry which is preliminary data.</text>
</comment>
<keyword evidence="7" id="KW-0418">Kinase</keyword>
<evidence type="ECO:0000256" key="9">
    <source>
        <dbReference type="ARBA" id="ARBA00047899"/>
    </source>
</evidence>
<evidence type="ECO:0000256" key="3">
    <source>
        <dbReference type="ARBA" id="ARBA00022475"/>
    </source>
</evidence>
<keyword evidence="3" id="KW-1003">Cell membrane</keyword>
<evidence type="ECO:0000256" key="13">
    <source>
        <dbReference type="SAM" id="MobiDB-lite"/>
    </source>
</evidence>
<comment type="catalytic activity">
    <reaction evidence="9">
        <text>L-threonyl-[protein] + ATP = O-phospho-L-threonyl-[protein] + ADP + H(+)</text>
        <dbReference type="Rhea" id="RHEA:46608"/>
        <dbReference type="Rhea" id="RHEA-COMP:11060"/>
        <dbReference type="Rhea" id="RHEA-COMP:11605"/>
        <dbReference type="ChEBI" id="CHEBI:15378"/>
        <dbReference type="ChEBI" id="CHEBI:30013"/>
        <dbReference type="ChEBI" id="CHEBI:30616"/>
        <dbReference type="ChEBI" id="CHEBI:61977"/>
        <dbReference type="ChEBI" id="CHEBI:456216"/>
        <dbReference type="EC" id="2.7.11.1"/>
    </reaction>
</comment>
<dbReference type="FunFam" id="1.10.510.10:FF:000095">
    <property type="entry name" value="protein STRUBBELIG-RECEPTOR FAMILY 8"/>
    <property type="match status" value="1"/>
</dbReference>
<feature type="compositionally biased region" description="Polar residues" evidence="13">
    <location>
        <begin position="395"/>
        <end position="405"/>
    </location>
</feature>
<dbReference type="Gene3D" id="3.30.200.20">
    <property type="entry name" value="Phosphorylase Kinase, domain 1"/>
    <property type="match status" value="1"/>
</dbReference>